<comment type="subcellular location">
    <subcellularLocation>
        <location evidence="1 14">Cell outer membrane</location>
        <topology evidence="1 14">Multi-pass membrane protein</topology>
    </subcellularLocation>
</comment>
<dbReference type="SUPFAM" id="SSF56935">
    <property type="entry name" value="Porins"/>
    <property type="match status" value="1"/>
</dbReference>
<dbReference type="Pfam" id="PF07660">
    <property type="entry name" value="STN"/>
    <property type="match status" value="1"/>
</dbReference>
<proteinExistence type="inferred from homology"/>
<dbReference type="InterPro" id="IPR010105">
    <property type="entry name" value="TonB_sidphr_rcpt"/>
</dbReference>
<dbReference type="Gene3D" id="2.170.130.10">
    <property type="entry name" value="TonB-dependent receptor, plug domain"/>
    <property type="match status" value="1"/>
</dbReference>
<sequence length="811" mass="87673">MHHLRSSKLLPVNRHTFQLPPLRIAISIAFTGLSVAHASTALAADQNIQQQVYQYNIDAGPLAEVINLFASASGLALTFEADTLKDIQSQGLHGQFTIQQGFSKLLSENGLQAVKSDDGTYIIKKRSKSSSTEKPATLPEVAVKSKADSGSGLQPAYAGGQVAKGGKAGFLGNKSIMDTPFNSTSYTSQTIQDQQARSVLDVVQNDASVRVVSPQSNGSEVFYIRGFSVSNQDISFDGMYGILPYWRGSVAAAERVEVLKGPNAFLNGMAPSGSVGGAINIVPKRAEDTPLTQLSASYISGSNFGGQVDFGRRFGPDNSVGIRVNGVYRDGDTNRTSQELGETAIALDYRGDRGRAWIDVGYQNLQTDKVEGLMGLATNASVPSPPSASKFYYQSWTTWKNETTYGVVHGEYDVKPNLTVYAAAGQRHFRDNYLFPFGFGLTNQGSFTEGFARASSWYDNTSSEVGLRGQFETGSVQHRVNIGLTSFNQDSGVKSGVVPTHASNIYNPTDIAEPTMASLGHIPKTGQLDLVSMAIADTLSMFDDSVQLILGARKQQVDVDAWDITTGAKTASYSRDAVTPAVGVVLKPVSNLSLYSNYIEGLSQGPVPTPTAFNNTQVFAPIKSKQFEVGAKYDFGKLMATISLFEIKRPSGFTDPATNIFGVDGEQRNRGAELNVFGEITENVRLLAGGMLLDAKQTKTQGGTFDGNYAVNSPKFTANIGTEWDTSFIHGFTVNARVVYTDAAYIDAANTQKIPSWTRFDLGARYHFKAGEKPVVIRANIENVFDRSYWMSSSLYRGNPRTLTLSATVNF</sequence>
<evidence type="ECO:0000256" key="2">
    <source>
        <dbReference type="ARBA" id="ARBA00009810"/>
    </source>
</evidence>
<dbReference type="EMBL" id="FNFX01000003">
    <property type="protein sequence ID" value="SDK53889.1"/>
    <property type="molecule type" value="Genomic_DNA"/>
</dbReference>
<evidence type="ECO:0000256" key="16">
    <source>
        <dbReference type="RuleBase" id="RU003357"/>
    </source>
</evidence>
<dbReference type="PANTHER" id="PTHR32552">
    <property type="entry name" value="FERRICHROME IRON RECEPTOR-RELATED"/>
    <property type="match status" value="1"/>
</dbReference>
<dbReference type="Pfam" id="PF07715">
    <property type="entry name" value="Plug"/>
    <property type="match status" value="1"/>
</dbReference>
<dbReference type="RefSeq" id="WP_091471601.1">
    <property type="nucleotide sequence ID" value="NZ_FNFX01000003.1"/>
</dbReference>
<dbReference type="Gene3D" id="3.55.50.30">
    <property type="match status" value="1"/>
</dbReference>
<dbReference type="InterPro" id="IPR037066">
    <property type="entry name" value="Plug_dom_sf"/>
</dbReference>
<dbReference type="Gene3D" id="2.40.170.20">
    <property type="entry name" value="TonB-dependent receptor, beta-barrel domain"/>
    <property type="match status" value="1"/>
</dbReference>
<dbReference type="AlphaFoldDB" id="A0A1G9CQL4"/>
<evidence type="ECO:0000256" key="11">
    <source>
        <dbReference type="ARBA" id="ARBA00023136"/>
    </source>
</evidence>
<keyword evidence="11 14" id="KW-0472">Membrane</keyword>
<protein>
    <submittedName>
        <fullName evidence="19">Iron complex outermembrane recepter protein</fullName>
    </submittedName>
</protein>
<feature type="domain" description="Secretin/TonB short N-terminal" evidence="18">
    <location>
        <begin position="75"/>
        <end position="126"/>
    </location>
</feature>
<keyword evidence="7 17" id="KW-0732">Signal</keyword>
<dbReference type="GO" id="GO:0009279">
    <property type="term" value="C:cell outer membrane"/>
    <property type="evidence" value="ECO:0007669"/>
    <property type="project" value="UniProtKB-SubCell"/>
</dbReference>
<dbReference type="PROSITE" id="PS52016">
    <property type="entry name" value="TONB_DEPENDENT_REC_3"/>
    <property type="match status" value="1"/>
</dbReference>
<evidence type="ECO:0000313" key="19">
    <source>
        <dbReference type="EMBL" id="SDK53889.1"/>
    </source>
</evidence>
<dbReference type="NCBIfam" id="TIGR01783">
    <property type="entry name" value="TonB-siderophor"/>
    <property type="match status" value="1"/>
</dbReference>
<dbReference type="InterPro" id="IPR039426">
    <property type="entry name" value="TonB-dep_rcpt-like"/>
</dbReference>
<keyword evidence="3 14" id="KW-0813">Transport</keyword>
<dbReference type="CDD" id="cd01347">
    <property type="entry name" value="ligand_gated_channel"/>
    <property type="match status" value="1"/>
</dbReference>
<reference evidence="20" key="1">
    <citation type="submission" date="2016-10" db="EMBL/GenBank/DDBJ databases">
        <authorList>
            <person name="Varghese N."/>
            <person name="Submissions S."/>
        </authorList>
    </citation>
    <scope>NUCLEOTIDE SEQUENCE [LARGE SCALE GENOMIC DNA]</scope>
    <source>
        <strain evidence="20">CBMB127</strain>
    </source>
</reference>
<dbReference type="SMART" id="SM00965">
    <property type="entry name" value="STN"/>
    <property type="match status" value="1"/>
</dbReference>
<dbReference type="InterPro" id="IPR012910">
    <property type="entry name" value="Plug_dom"/>
</dbReference>
<evidence type="ECO:0000256" key="12">
    <source>
        <dbReference type="ARBA" id="ARBA00023170"/>
    </source>
</evidence>
<keyword evidence="6 14" id="KW-0812">Transmembrane</keyword>
<feature type="chain" id="PRO_5011552165" evidence="17">
    <location>
        <begin position="44"/>
        <end position="811"/>
    </location>
</feature>
<comment type="similarity">
    <text evidence="2 14 16">Belongs to the TonB-dependent receptor family.</text>
</comment>
<keyword evidence="8" id="KW-0408">Iron</keyword>
<dbReference type="Proteomes" id="UP000198629">
    <property type="component" value="Unassembled WGS sequence"/>
</dbReference>
<keyword evidence="20" id="KW-1185">Reference proteome</keyword>
<evidence type="ECO:0000256" key="7">
    <source>
        <dbReference type="ARBA" id="ARBA00022729"/>
    </source>
</evidence>
<keyword evidence="10 16" id="KW-0798">TonB box</keyword>
<dbReference type="GO" id="GO:0015344">
    <property type="term" value="F:siderophore uptake transmembrane transporter activity"/>
    <property type="evidence" value="ECO:0007669"/>
    <property type="project" value="TreeGrafter"/>
</dbReference>
<keyword evidence="4 14" id="KW-1134">Transmembrane beta strand</keyword>
<dbReference type="InterPro" id="IPR000531">
    <property type="entry name" value="Beta-barrel_TonB"/>
</dbReference>
<dbReference type="PANTHER" id="PTHR32552:SF82">
    <property type="entry name" value="FCUA PROTEIN"/>
    <property type="match status" value="1"/>
</dbReference>
<evidence type="ECO:0000256" key="14">
    <source>
        <dbReference type="PROSITE-ProRule" id="PRU01360"/>
    </source>
</evidence>
<evidence type="ECO:0000256" key="9">
    <source>
        <dbReference type="ARBA" id="ARBA00023065"/>
    </source>
</evidence>
<feature type="short sequence motif" description="TonB C-terminal box" evidence="15">
    <location>
        <begin position="794"/>
        <end position="811"/>
    </location>
</feature>
<dbReference type="OrthoDB" id="8732650at2"/>
<evidence type="ECO:0000256" key="1">
    <source>
        <dbReference type="ARBA" id="ARBA00004571"/>
    </source>
</evidence>
<dbReference type="PROSITE" id="PS01156">
    <property type="entry name" value="TONB_DEPENDENT_REC_2"/>
    <property type="match status" value="1"/>
</dbReference>
<evidence type="ECO:0000256" key="17">
    <source>
        <dbReference type="SAM" id="SignalP"/>
    </source>
</evidence>
<evidence type="ECO:0000259" key="18">
    <source>
        <dbReference type="SMART" id="SM00965"/>
    </source>
</evidence>
<keyword evidence="9" id="KW-0406">Ion transport</keyword>
<gene>
    <name evidence="19" type="ORF">SAMN05192566_1576</name>
</gene>
<dbReference type="InterPro" id="IPR011662">
    <property type="entry name" value="Secretin/TonB_short_N"/>
</dbReference>
<organism evidence="19 20">
    <name type="scientific">Methylophilus rhizosphaerae</name>
    <dbReference type="NCBI Taxonomy" id="492660"/>
    <lineage>
        <taxon>Bacteria</taxon>
        <taxon>Pseudomonadati</taxon>
        <taxon>Pseudomonadota</taxon>
        <taxon>Betaproteobacteria</taxon>
        <taxon>Nitrosomonadales</taxon>
        <taxon>Methylophilaceae</taxon>
        <taxon>Methylophilus</taxon>
    </lineage>
</organism>
<accession>A0A1G9CQL4</accession>
<dbReference type="InterPro" id="IPR036942">
    <property type="entry name" value="Beta-barrel_TonB_sf"/>
</dbReference>
<evidence type="ECO:0000256" key="8">
    <source>
        <dbReference type="ARBA" id="ARBA00023004"/>
    </source>
</evidence>
<feature type="signal peptide" evidence="17">
    <location>
        <begin position="1"/>
        <end position="43"/>
    </location>
</feature>
<evidence type="ECO:0000313" key="20">
    <source>
        <dbReference type="Proteomes" id="UP000198629"/>
    </source>
</evidence>
<evidence type="ECO:0000256" key="3">
    <source>
        <dbReference type="ARBA" id="ARBA00022448"/>
    </source>
</evidence>
<evidence type="ECO:0000256" key="5">
    <source>
        <dbReference type="ARBA" id="ARBA00022496"/>
    </source>
</evidence>
<keyword evidence="5" id="KW-0410">Iron transport</keyword>
<dbReference type="GO" id="GO:0038023">
    <property type="term" value="F:signaling receptor activity"/>
    <property type="evidence" value="ECO:0007669"/>
    <property type="project" value="InterPro"/>
</dbReference>
<evidence type="ECO:0000256" key="13">
    <source>
        <dbReference type="ARBA" id="ARBA00023237"/>
    </source>
</evidence>
<dbReference type="STRING" id="492660.SAMN05192566_1576"/>
<keyword evidence="12" id="KW-0675">Receptor</keyword>
<keyword evidence="13 14" id="KW-0998">Cell outer membrane</keyword>
<name>A0A1G9CQL4_9PROT</name>
<dbReference type="Pfam" id="PF00593">
    <property type="entry name" value="TonB_dep_Rec_b-barrel"/>
    <property type="match status" value="1"/>
</dbReference>
<evidence type="ECO:0000256" key="10">
    <source>
        <dbReference type="ARBA" id="ARBA00023077"/>
    </source>
</evidence>
<dbReference type="GO" id="GO:0015891">
    <property type="term" value="P:siderophore transport"/>
    <property type="evidence" value="ECO:0007669"/>
    <property type="project" value="InterPro"/>
</dbReference>
<evidence type="ECO:0000256" key="15">
    <source>
        <dbReference type="PROSITE-ProRule" id="PRU10144"/>
    </source>
</evidence>
<evidence type="ECO:0000256" key="4">
    <source>
        <dbReference type="ARBA" id="ARBA00022452"/>
    </source>
</evidence>
<evidence type="ECO:0000256" key="6">
    <source>
        <dbReference type="ARBA" id="ARBA00022692"/>
    </source>
</evidence>
<dbReference type="InterPro" id="IPR010917">
    <property type="entry name" value="TonB_rcpt_CS"/>
</dbReference>